<protein>
    <submittedName>
        <fullName evidence="1">9167_t:CDS:1</fullName>
    </submittedName>
</protein>
<evidence type="ECO:0000313" key="1">
    <source>
        <dbReference type="EMBL" id="CAG8735958.1"/>
    </source>
</evidence>
<keyword evidence="2" id="KW-1185">Reference proteome</keyword>
<evidence type="ECO:0000313" key="2">
    <source>
        <dbReference type="Proteomes" id="UP000789570"/>
    </source>
</evidence>
<organism evidence="1 2">
    <name type="scientific">Funneliformis caledonium</name>
    <dbReference type="NCBI Taxonomy" id="1117310"/>
    <lineage>
        <taxon>Eukaryota</taxon>
        <taxon>Fungi</taxon>
        <taxon>Fungi incertae sedis</taxon>
        <taxon>Mucoromycota</taxon>
        <taxon>Glomeromycotina</taxon>
        <taxon>Glomeromycetes</taxon>
        <taxon>Glomerales</taxon>
        <taxon>Glomeraceae</taxon>
        <taxon>Funneliformis</taxon>
    </lineage>
</organism>
<accession>A0A9N9IIV9</accession>
<dbReference type="OrthoDB" id="2423204at2759"/>
<dbReference type="EMBL" id="CAJVPQ010013467">
    <property type="protein sequence ID" value="CAG8735958.1"/>
    <property type="molecule type" value="Genomic_DNA"/>
</dbReference>
<dbReference type="Proteomes" id="UP000789570">
    <property type="component" value="Unassembled WGS sequence"/>
</dbReference>
<proteinExistence type="predicted"/>
<comment type="caution">
    <text evidence="1">The sequence shown here is derived from an EMBL/GenBank/DDBJ whole genome shotgun (WGS) entry which is preliminary data.</text>
</comment>
<name>A0A9N9IIV9_9GLOM</name>
<reference evidence="1" key="1">
    <citation type="submission" date="2021-06" db="EMBL/GenBank/DDBJ databases">
        <authorList>
            <person name="Kallberg Y."/>
            <person name="Tangrot J."/>
            <person name="Rosling A."/>
        </authorList>
    </citation>
    <scope>NUCLEOTIDE SEQUENCE</scope>
    <source>
        <strain evidence="1">UK204</strain>
    </source>
</reference>
<sequence length="70" mass="8189">MSTTSTKVTHEYFGRRTSEWCITGFLGECNVEPFRQKINCYLSSLENIANIEEGRRQKKAQQLLNNYRQA</sequence>
<gene>
    <name evidence="1" type="ORF">FCALED_LOCUS15304</name>
</gene>
<feature type="non-terminal residue" evidence="1">
    <location>
        <position position="70"/>
    </location>
</feature>
<dbReference type="AlphaFoldDB" id="A0A9N9IIV9"/>